<feature type="transmembrane region" description="Helical" evidence="1">
    <location>
        <begin position="18"/>
        <end position="37"/>
    </location>
</feature>
<keyword evidence="1" id="KW-0472">Membrane</keyword>
<dbReference type="RefSeq" id="WP_379951258.1">
    <property type="nucleotide sequence ID" value="NZ_JBHMAF010000180.1"/>
</dbReference>
<dbReference type="Pfam" id="PF12730">
    <property type="entry name" value="ABC2_membrane_4"/>
    <property type="match status" value="1"/>
</dbReference>
<dbReference type="CDD" id="cd21809">
    <property type="entry name" value="ABC-2_lan_permease-like"/>
    <property type="match status" value="1"/>
</dbReference>
<dbReference type="EMBL" id="JBHMAF010000180">
    <property type="protein sequence ID" value="MFB9761002.1"/>
    <property type="molecule type" value="Genomic_DNA"/>
</dbReference>
<dbReference type="PANTHER" id="PTHR37305:SF1">
    <property type="entry name" value="MEMBRANE PROTEIN"/>
    <property type="match status" value="1"/>
</dbReference>
<feature type="transmembrane region" description="Helical" evidence="1">
    <location>
        <begin position="141"/>
        <end position="161"/>
    </location>
</feature>
<sequence>MLWALITTEYFKIRKTRILSLLFISPVFAGVVGFATSDLLSGSKWLASLLAMSVTHSLLLLPLIIGVLASFICRYEHLHGGWKQLLSLPVRREHVYLAKFIMIAVLIAVNQLLFGISWILVGAVKGFTDPIPLEALWKSLAGGWISTLPLAALLLFVSMAWSSFAAPLALNVVFTLPNILVANSKQYAPYYPWVQPFLTMLPKGDGPWGGFFTSFESLIFAICGSLLLFFAAGLLYIRQKAI</sequence>
<dbReference type="PANTHER" id="PTHR37305">
    <property type="entry name" value="INTEGRAL MEMBRANE PROTEIN-RELATED"/>
    <property type="match status" value="1"/>
</dbReference>
<proteinExistence type="predicted"/>
<organism evidence="2 3">
    <name type="scientific">Ectobacillus funiculus</name>
    <dbReference type="NCBI Taxonomy" id="137993"/>
    <lineage>
        <taxon>Bacteria</taxon>
        <taxon>Bacillati</taxon>
        <taxon>Bacillota</taxon>
        <taxon>Bacilli</taxon>
        <taxon>Bacillales</taxon>
        <taxon>Bacillaceae</taxon>
        <taxon>Ectobacillus</taxon>
    </lineage>
</organism>
<reference evidence="2 3" key="1">
    <citation type="submission" date="2024-09" db="EMBL/GenBank/DDBJ databases">
        <authorList>
            <person name="Sun Q."/>
            <person name="Mori K."/>
        </authorList>
    </citation>
    <scope>NUCLEOTIDE SEQUENCE [LARGE SCALE GENOMIC DNA]</scope>
    <source>
        <strain evidence="2 3">JCM 11201</strain>
    </source>
</reference>
<name>A0ABV5WKR7_9BACI</name>
<feature type="transmembrane region" description="Helical" evidence="1">
    <location>
        <begin position="49"/>
        <end position="75"/>
    </location>
</feature>
<keyword evidence="3" id="KW-1185">Reference proteome</keyword>
<keyword evidence="1" id="KW-1133">Transmembrane helix</keyword>
<gene>
    <name evidence="2" type="ORF">ACFFMS_22270</name>
</gene>
<accession>A0ABV5WKR7</accession>
<keyword evidence="1" id="KW-0812">Transmembrane</keyword>
<dbReference type="Proteomes" id="UP001589609">
    <property type="component" value="Unassembled WGS sequence"/>
</dbReference>
<evidence type="ECO:0000256" key="1">
    <source>
        <dbReference type="SAM" id="Phobius"/>
    </source>
</evidence>
<evidence type="ECO:0000313" key="3">
    <source>
        <dbReference type="Proteomes" id="UP001589609"/>
    </source>
</evidence>
<feature type="transmembrane region" description="Helical" evidence="1">
    <location>
        <begin position="96"/>
        <end position="121"/>
    </location>
</feature>
<evidence type="ECO:0000313" key="2">
    <source>
        <dbReference type="EMBL" id="MFB9761002.1"/>
    </source>
</evidence>
<comment type="caution">
    <text evidence="2">The sequence shown here is derived from an EMBL/GenBank/DDBJ whole genome shotgun (WGS) entry which is preliminary data.</text>
</comment>
<protein>
    <submittedName>
        <fullName evidence="2">ABC transporter permease</fullName>
    </submittedName>
</protein>
<feature type="transmembrane region" description="Helical" evidence="1">
    <location>
        <begin position="208"/>
        <end position="237"/>
    </location>
</feature>
<feature type="transmembrane region" description="Helical" evidence="1">
    <location>
        <begin position="168"/>
        <end position="188"/>
    </location>
</feature>